<dbReference type="SUPFAM" id="SSF49464">
    <property type="entry name" value="Carboxypeptidase regulatory domain-like"/>
    <property type="match status" value="3"/>
</dbReference>
<dbReference type="RefSeq" id="WP_145312743.1">
    <property type="nucleotide sequence ID" value="NZ_CP037452.1"/>
</dbReference>
<name>A0A518IJQ0_9PLAN</name>
<sequence>MLNDLLSLPDLENWFALDLAVKSTLLVVLAAGLVFLLSRSSAALRHRVWTLLFLALLILPPVTLFAPGWNWQVIPRSWQAERSEDAVPEAIPVTTSVPSGVENEPPALAMTPKITRAADQTEPTLQTQPVPADIEQEPHHAVASTSVPLPTNSQPATFDWSKHTLALIWLGGFLLMLLPLLTGLWGNRRLRKQGQLLDSPDWQRMMTELRNRLGLQRPVTLLSGGPQQMPITFGLRQPCVVLPEDAANWDEERRQVVLLHELAHIKRFDVPLQMIARLGCAMFWFHPLVWWAARQMRLEREHACDDCVLLAGQEPSVYASHLLEIAHQLSNLTRFTTAALCMARKSQLEGRLLAVLDTSRSRAQAGIVRTLGCLLLALLLVITLGIVHPTLQVESLLTAAEKEPASVTPKTGSEEYQLMRITGRVLSPDGDPLPGAHIDLFTDNRGTNWYRRIPGVDDFESHQTKTNETGWFQIVLPHDISRPRKDMQIIASAAGGLLAKETIDPHLPRHHFELKLSAAKKVRVQLIDTVGNPIVGIEPYLSGMSLGKDSYINIRHPKPDSLVAAWPRFSKSDEEGYVETLLPASITRLRLLIDDNQVGAHALDVEISDKPINVALKPAQFLNGKVVDENSGLPIAGAEVMILERPYRTTRTKADGSFRISRGIGINTLFPPGETILHVYPPSESAYLFQALEWKWPNNRLTNADITIKMKSGIMLSGRVIEKGTGQPVPRVALAFESQEYKNPLFDESSRSRFTGADMKYATDADGRFQMPVWPGPGYLIVTAPTLDYVHQEISLGDKYYGKPGLEREYYDAAVRLNLKPDAQPKPLEIELERGITLRRSVVCPDGQPASGNAFARSYLPFKHRVNAGLPAMLFQDGRFELPGFHPKKSMPLLLLDLEHHCGKIITEFPPDDAPIQLEQCGAATFQFEDNTGKPLKNHEPMLMVIVAPGALATHFIEPDQPLWLEQIHWQNFLRPIRIPKTDAEGRVTVNDLIPGANYQLQLIKKGRWASGYEFTVRPGKTTDVGKVVLELQ</sequence>
<dbReference type="Pfam" id="PF05569">
    <property type="entry name" value="Peptidase_M56"/>
    <property type="match status" value="1"/>
</dbReference>
<feature type="domain" description="Peptidase M56" evidence="2">
    <location>
        <begin position="132"/>
        <end position="354"/>
    </location>
</feature>
<reference evidence="3 4" key="1">
    <citation type="submission" date="2019-03" db="EMBL/GenBank/DDBJ databases">
        <title>Deep-cultivation of Planctomycetes and their phenomic and genomic characterization uncovers novel biology.</title>
        <authorList>
            <person name="Wiegand S."/>
            <person name="Jogler M."/>
            <person name="Boedeker C."/>
            <person name="Pinto D."/>
            <person name="Vollmers J."/>
            <person name="Rivas-Marin E."/>
            <person name="Kohn T."/>
            <person name="Peeters S.H."/>
            <person name="Heuer A."/>
            <person name="Rast P."/>
            <person name="Oberbeckmann S."/>
            <person name="Bunk B."/>
            <person name="Jeske O."/>
            <person name="Meyerdierks A."/>
            <person name="Storesund J.E."/>
            <person name="Kallscheuer N."/>
            <person name="Luecker S."/>
            <person name="Lage O.M."/>
            <person name="Pohl T."/>
            <person name="Merkel B.J."/>
            <person name="Hornburger P."/>
            <person name="Mueller R.-W."/>
            <person name="Bruemmer F."/>
            <person name="Labrenz M."/>
            <person name="Spormann A.M."/>
            <person name="Op den Camp H."/>
            <person name="Overmann J."/>
            <person name="Amann R."/>
            <person name="Jetten M.S.M."/>
            <person name="Mascher T."/>
            <person name="Medema M.H."/>
            <person name="Devos D.P."/>
            <person name="Kaster A.-K."/>
            <person name="Ovreas L."/>
            <person name="Rohde M."/>
            <person name="Galperin M.Y."/>
            <person name="Jogler C."/>
        </authorList>
    </citation>
    <scope>NUCLEOTIDE SEQUENCE [LARGE SCALE GENOMIC DNA]</scope>
    <source>
        <strain evidence="3 4">Enr17</strain>
    </source>
</reference>
<keyword evidence="1" id="KW-0472">Membrane</keyword>
<dbReference type="AlphaFoldDB" id="A0A518IJQ0"/>
<dbReference type="Proteomes" id="UP000318313">
    <property type="component" value="Chromosome"/>
</dbReference>
<feature type="transmembrane region" description="Helical" evidence="1">
    <location>
        <begin position="49"/>
        <end position="69"/>
    </location>
</feature>
<accession>A0A518IJQ0</accession>
<evidence type="ECO:0000313" key="3">
    <source>
        <dbReference type="EMBL" id="QDV53314.1"/>
    </source>
</evidence>
<keyword evidence="1" id="KW-0812">Transmembrane</keyword>
<dbReference type="PANTHER" id="PTHR34978:SF3">
    <property type="entry name" value="SLR0241 PROTEIN"/>
    <property type="match status" value="1"/>
</dbReference>
<evidence type="ECO:0000256" key="1">
    <source>
        <dbReference type="SAM" id="Phobius"/>
    </source>
</evidence>
<dbReference type="InterPro" id="IPR008756">
    <property type="entry name" value="Peptidase_M56"/>
</dbReference>
<dbReference type="CDD" id="cd07341">
    <property type="entry name" value="M56_BlaR1_MecR1_like"/>
    <property type="match status" value="1"/>
</dbReference>
<evidence type="ECO:0000313" key="4">
    <source>
        <dbReference type="Proteomes" id="UP000318313"/>
    </source>
</evidence>
<evidence type="ECO:0000259" key="2">
    <source>
        <dbReference type="Pfam" id="PF05569"/>
    </source>
</evidence>
<dbReference type="PANTHER" id="PTHR34978">
    <property type="entry name" value="POSSIBLE SENSOR-TRANSDUCER PROTEIN BLAR"/>
    <property type="match status" value="1"/>
</dbReference>
<dbReference type="InterPro" id="IPR052173">
    <property type="entry name" value="Beta-lactam_resp_regulator"/>
</dbReference>
<gene>
    <name evidence="3" type="primary">blaR1_18</name>
    <name evidence="3" type="ORF">Enr17x_53880</name>
</gene>
<dbReference type="InterPro" id="IPR008969">
    <property type="entry name" value="CarboxyPept-like_regulatory"/>
</dbReference>
<feature type="transmembrane region" description="Helical" evidence="1">
    <location>
        <begin position="20"/>
        <end position="37"/>
    </location>
</feature>
<feature type="transmembrane region" description="Helical" evidence="1">
    <location>
        <begin position="366"/>
        <end position="387"/>
    </location>
</feature>
<feature type="transmembrane region" description="Helical" evidence="1">
    <location>
        <begin position="166"/>
        <end position="186"/>
    </location>
</feature>
<keyword evidence="4" id="KW-1185">Reference proteome</keyword>
<keyword evidence="1" id="KW-1133">Transmembrane helix</keyword>
<dbReference type="Gene3D" id="2.60.40.1120">
    <property type="entry name" value="Carboxypeptidase-like, regulatory domain"/>
    <property type="match status" value="1"/>
</dbReference>
<dbReference type="KEGG" id="gfm:Enr17x_53880"/>
<proteinExistence type="predicted"/>
<dbReference type="OrthoDB" id="9816453at2"/>
<organism evidence="3 4">
    <name type="scientific">Gimesia fumaroli</name>
    <dbReference type="NCBI Taxonomy" id="2527976"/>
    <lineage>
        <taxon>Bacteria</taxon>
        <taxon>Pseudomonadati</taxon>
        <taxon>Planctomycetota</taxon>
        <taxon>Planctomycetia</taxon>
        <taxon>Planctomycetales</taxon>
        <taxon>Planctomycetaceae</taxon>
        <taxon>Gimesia</taxon>
    </lineage>
</organism>
<protein>
    <submittedName>
        <fullName evidence="3">Regulatory protein BlaR1</fullName>
    </submittedName>
</protein>
<dbReference type="EMBL" id="CP037452">
    <property type="protein sequence ID" value="QDV53314.1"/>
    <property type="molecule type" value="Genomic_DNA"/>
</dbReference>